<keyword evidence="2" id="KW-1185">Reference proteome</keyword>
<accession>A0A563EI85</accession>
<dbReference type="AlphaFoldDB" id="A0A563EI85"/>
<gene>
    <name evidence="1" type="ORF">FKR81_36890</name>
</gene>
<dbReference type="InterPro" id="IPR029787">
    <property type="entry name" value="Nucleotide_cyclase"/>
</dbReference>
<comment type="caution">
    <text evidence="1">The sequence shown here is derived from an EMBL/GenBank/DDBJ whole genome shotgun (WGS) entry which is preliminary data.</text>
</comment>
<proteinExistence type="predicted"/>
<dbReference type="EMBL" id="VOBR01000035">
    <property type="protein sequence ID" value="TWP46167.1"/>
    <property type="molecule type" value="Genomic_DNA"/>
</dbReference>
<protein>
    <recommendedName>
        <fullName evidence="3">Guanylate cyclase domain-containing protein</fullName>
    </recommendedName>
</protein>
<evidence type="ECO:0008006" key="3">
    <source>
        <dbReference type="Google" id="ProtNLM"/>
    </source>
</evidence>
<name>A0A563EI85_9PSEU</name>
<dbReference type="SUPFAM" id="SSF55073">
    <property type="entry name" value="Nucleotide cyclase"/>
    <property type="match status" value="1"/>
</dbReference>
<evidence type="ECO:0000313" key="1">
    <source>
        <dbReference type="EMBL" id="TWP46167.1"/>
    </source>
</evidence>
<reference evidence="1 2" key="1">
    <citation type="submission" date="2019-07" db="EMBL/GenBank/DDBJ databases">
        <title>Lentzea xizangensis sp. nov., isolated from Qinghai-Tibetan Plateau Soils.</title>
        <authorList>
            <person name="Huang J."/>
        </authorList>
    </citation>
    <scope>NUCLEOTIDE SEQUENCE [LARGE SCALE GENOMIC DNA]</scope>
    <source>
        <strain evidence="1 2">FXJ1.1311</strain>
    </source>
</reference>
<dbReference type="Gene3D" id="3.30.70.1230">
    <property type="entry name" value="Nucleotide cyclase"/>
    <property type="match status" value="1"/>
</dbReference>
<dbReference type="OrthoDB" id="3482507at2"/>
<evidence type="ECO:0000313" key="2">
    <source>
        <dbReference type="Proteomes" id="UP000316639"/>
    </source>
</evidence>
<sequence length="187" mass="20736">MAGSGRWNDRVQLRARAALDSMVRTAFRGISRHRLVIEDRGDGMIVLIPPTVSKVDLFDPLIPRLAAALRDHNSTVEPRIRLRVAVHAGEVLHGRAGWVGTDLNLACRLVNSPPLYRELTCRPHADLALIVSDTIHQAVVRHGHRGIDPADYRPVHVAVKEVETRAWLFTPLPAPRPVTLVPRVVPA</sequence>
<organism evidence="1 2">
    <name type="scientific">Lentzea tibetensis</name>
    <dbReference type="NCBI Taxonomy" id="2591470"/>
    <lineage>
        <taxon>Bacteria</taxon>
        <taxon>Bacillati</taxon>
        <taxon>Actinomycetota</taxon>
        <taxon>Actinomycetes</taxon>
        <taxon>Pseudonocardiales</taxon>
        <taxon>Pseudonocardiaceae</taxon>
        <taxon>Lentzea</taxon>
    </lineage>
</organism>
<dbReference type="Proteomes" id="UP000316639">
    <property type="component" value="Unassembled WGS sequence"/>
</dbReference>